<keyword evidence="8" id="KW-1185">Reference proteome</keyword>
<reference evidence="8 9" key="1">
    <citation type="submission" date="2019-11" db="EMBL/GenBank/DDBJ databases">
        <authorList>
            <person name="Holert J."/>
        </authorList>
    </citation>
    <scope>NUCLEOTIDE SEQUENCE [LARGE SCALE GENOMIC DNA]</scope>
    <source>
        <strain evidence="7">BC3_2A</strain>
        <strain evidence="6">SB11_1A</strain>
    </source>
</reference>
<dbReference type="InterPro" id="IPR029046">
    <property type="entry name" value="LolA/LolB/LppX"/>
</dbReference>
<evidence type="ECO:0000256" key="5">
    <source>
        <dbReference type="SAM" id="SignalP"/>
    </source>
</evidence>
<evidence type="ECO:0000313" key="9">
    <source>
        <dbReference type="Proteomes" id="UP000439591"/>
    </source>
</evidence>
<evidence type="ECO:0000313" key="7">
    <source>
        <dbReference type="EMBL" id="CAA0098954.1"/>
    </source>
</evidence>
<evidence type="ECO:0000256" key="3">
    <source>
        <dbReference type="ARBA" id="ARBA00022729"/>
    </source>
</evidence>
<dbReference type="Pfam" id="PF03548">
    <property type="entry name" value="LolA"/>
    <property type="match status" value="1"/>
</dbReference>
<dbReference type="EMBL" id="CACSIK010000001">
    <property type="protein sequence ID" value="CAA0091608.1"/>
    <property type="molecule type" value="Genomic_DNA"/>
</dbReference>
<name>A0A5S9P632_9GAMM</name>
<dbReference type="AlphaFoldDB" id="A0A5S9P632"/>
<dbReference type="InterPro" id="IPR004564">
    <property type="entry name" value="OM_lipoprot_carrier_LolA-like"/>
</dbReference>
<feature type="signal peptide" evidence="5">
    <location>
        <begin position="1"/>
        <end position="18"/>
    </location>
</feature>
<sequence length="187" mass="21151">MKCAIFLMLSIISYSSYAANALDQLANSAKNTNSISGKFTQSRHIAVLSIPIRSSGEFHYQRQNGLIWKVNQPVESTLEVSYNNGLRMIDDKGNTNPISGTELLTQLFLGIFSGNLTTLLDTFNIEEREIEKSWQLHLTPKSDVLRQHINYIDITGQHSVNFISVQETNGDRNEIYLIDQKIKRSAE</sequence>
<dbReference type="Proteomes" id="UP000435877">
    <property type="component" value="Unassembled WGS sequence"/>
</dbReference>
<dbReference type="OrthoDB" id="7025041at2"/>
<dbReference type="Gene3D" id="2.50.20.10">
    <property type="entry name" value="Lipoprotein localisation LolA/LolB/LppX"/>
    <property type="match status" value="1"/>
</dbReference>
<gene>
    <name evidence="7" type="primary">lolA_2</name>
    <name evidence="6" type="ORF">IHBHHGIJ_02178</name>
    <name evidence="7" type="ORF">KFEGEMFD_01780</name>
</gene>
<keyword evidence="7" id="KW-0449">Lipoprotein</keyword>
<dbReference type="EMBL" id="CACSIM010000002">
    <property type="protein sequence ID" value="CAA0098954.1"/>
    <property type="molecule type" value="Genomic_DNA"/>
</dbReference>
<proteinExistence type="predicted"/>
<keyword evidence="3 5" id="KW-0732">Signal</keyword>
<accession>A0A5S9P632</accession>
<evidence type="ECO:0000256" key="4">
    <source>
        <dbReference type="ARBA" id="ARBA00022927"/>
    </source>
</evidence>
<evidence type="ECO:0000313" key="8">
    <source>
        <dbReference type="Proteomes" id="UP000435877"/>
    </source>
</evidence>
<keyword evidence="4" id="KW-0653">Protein transport</keyword>
<dbReference type="CDD" id="cd16325">
    <property type="entry name" value="LolA"/>
    <property type="match status" value="1"/>
</dbReference>
<dbReference type="GO" id="GO:0015031">
    <property type="term" value="P:protein transport"/>
    <property type="evidence" value="ECO:0007669"/>
    <property type="project" value="UniProtKB-KW"/>
</dbReference>
<feature type="chain" id="PRO_5036150460" evidence="5">
    <location>
        <begin position="19"/>
        <end position="187"/>
    </location>
</feature>
<evidence type="ECO:0000256" key="1">
    <source>
        <dbReference type="ARBA" id="ARBA00011245"/>
    </source>
</evidence>
<evidence type="ECO:0000256" key="2">
    <source>
        <dbReference type="ARBA" id="ARBA00022448"/>
    </source>
</evidence>
<dbReference type="RefSeq" id="WP_159268758.1">
    <property type="nucleotide sequence ID" value="NZ_CACSIK010000001.1"/>
</dbReference>
<keyword evidence="2" id="KW-0813">Transport</keyword>
<evidence type="ECO:0000313" key="6">
    <source>
        <dbReference type="EMBL" id="CAA0091608.1"/>
    </source>
</evidence>
<organism evidence="7 9">
    <name type="scientific">Zhongshania aliphaticivorans</name>
    <dbReference type="NCBI Taxonomy" id="1470434"/>
    <lineage>
        <taxon>Bacteria</taxon>
        <taxon>Pseudomonadati</taxon>
        <taxon>Pseudomonadota</taxon>
        <taxon>Gammaproteobacteria</taxon>
        <taxon>Cellvibrionales</taxon>
        <taxon>Spongiibacteraceae</taxon>
        <taxon>Zhongshania</taxon>
    </lineage>
</organism>
<dbReference type="Proteomes" id="UP000439591">
    <property type="component" value="Unassembled WGS sequence"/>
</dbReference>
<dbReference type="SUPFAM" id="SSF89392">
    <property type="entry name" value="Prokaryotic lipoproteins and lipoprotein localization factors"/>
    <property type="match status" value="1"/>
</dbReference>
<protein>
    <submittedName>
        <fullName evidence="7">Outer-membrane lipoprotein carrier protein</fullName>
    </submittedName>
</protein>
<comment type="subunit">
    <text evidence="1">Monomer.</text>
</comment>